<name>A0A939TUB9_9MICO</name>
<feature type="region of interest" description="Disordered" evidence="1">
    <location>
        <begin position="1"/>
        <end position="75"/>
    </location>
</feature>
<organism evidence="2 3">
    <name type="scientific">Microbacterium stercoris</name>
    <dbReference type="NCBI Taxonomy" id="2820289"/>
    <lineage>
        <taxon>Bacteria</taxon>
        <taxon>Bacillati</taxon>
        <taxon>Actinomycetota</taxon>
        <taxon>Actinomycetes</taxon>
        <taxon>Micrococcales</taxon>
        <taxon>Microbacteriaceae</taxon>
        <taxon>Microbacterium</taxon>
    </lineage>
</organism>
<feature type="compositionally biased region" description="Basic and acidic residues" evidence="1">
    <location>
        <begin position="57"/>
        <end position="75"/>
    </location>
</feature>
<evidence type="ECO:0000313" key="3">
    <source>
        <dbReference type="Proteomes" id="UP000680132"/>
    </source>
</evidence>
<sequence>MTREPNEPDEPRAKDEPRQKVVRVRGSRRAQLTAVEGTLTDSEAEATLRGPRPQATPKDRGPNDERLRTDVPPHY</sequence>
<keyword evidence="3" id="KW-1185">Reference proteome</keyword>
<proteinExistence type="predicted"/>
<gene>
    <name evidence="2" type="ORF">J5V96_10120</name>
</gene>
<dbReference type="AlphaFoldDB" id="A0A939TUB9"/>
<dbReference type="Proteomes" id="UP000680132">
    <property type="component" value="Unassembled WGS sequence"/>
</dbReference>
<protein>
    <submittedName>
        <fullName evidence="2">Uncharacterized protein</fullName>
    </submittedName>
</protein>
<evidence type="ECO:0000256" key="1">
    <source>
        <dbReference type="SAM" id="MobiDB-lite"/>
    </source>
</evidence>
<feature type="compositionally biased region" description="Basic and acidic residues" evidence="1">
    <location>
        <begin position="1"/>
        <end position="19"/>
    </location>
</feature>
<reference evidence="2" key="1">
    <citation type="submission" date="2021-03" db="EMBL/GenBank/DDBJ databases">
        <title>Microbacterium sp. nov., a novel actinobacterium isolated from cow dung.</title>
        <authorList>
            <person name="Zhang L."/>
        </authorList>
    </citation>
    <scope>NUCLEOTIDE SEQUENCE</scope>
    <source>
        <strain evidence="2">NEAU-LLB</strain>
    </source>
</reference>
<dbReference type="EMBL" id="JAGFOA010000003">
    <property type="protein sequence ID" value="MBO3663869.1"/>
    <property type="molecule type" value="Genomic_DNA"/>
</dbReference>
<accession>A0A939TUB9</accession>
<evidence type="ECO:0000313" key="2">
    <source>
        <dbReference type="EMBL" id="MBO3663869.1"/>
    </source>
</evidence>
<comment type="caution">
    <text evidence="2">The sequence shown here is derived from an EMBL/GenBank/DDBJ whole genome shotgun (WGS) entry which is preliminary data.</text>
</comment>
<dbReference type="RefSeq" id="WP_208503358.1">
    <property type="nucleotide sequence ID" value="NZ_JAGFOA010000003.1"/>
</dbReference>